<dbReference type="InterPro" id="IPR053020">
    <property type="entry name" value="Smr_domain_protein"/>
</dbReference>
<feature type="compositionally biased region" description="Polar residues" evidence="1">
    <location>
        <begin position="57"/>
        <end position="73"/>
    </location>
</feature>
<proteinExistence type="predicted"/>
<dbReference type="InterPro" id="IPR036063">
    <property type="entry name" value="Smr_dom_sf"/>
</dbReference>
<dbReference type="OrthoDB" id="6943740at2759"/>
<comment type="caution">
    <text evidence="2">The sequence shown here is derived from an EMBL/GenBank/DDBJ whole genome shotgun (WGS) entry which is preliminary data.</text>
</comment>
<reference evidence="2" key="1">
    <citation type="submission" date="2020-04" db="EMBL/GenBank/DDBJ databases">
        <authorList>
            <person name="Alioto T."/>
            <person name="Alioto T."/>
            <person name="Gomez Garrido J."/>
        </authorList>
    </citation>
    <scope>NUCLEOTIDE SEQUENCE</scope>
    <source>
        <strain evidence="2">A484AB</strain>
    </source>
</reference>
<dbReference type="PANTHER" id="PTHR47417:SF1">
    <property type="entry name" value="SMR DOMAIN-CONTAINING PROTEIN YPL199C"/>
    <property type="match status" value="1"/>
</dbReference>
<gene>
    <name evidence="2" type="ORF">PACLA_8A041717</name>
</gene>
<name>A0A7D9J1B6_PARCT</name>
<dbReference type="SMART" id="SM00463">
    <property type="entry name" value="SMR"/>
    <property type="match status" value="1"/>
</dbReference>
<sequence length="1082" mass="122660">MGVLERIRGSCLSCFGLSTRRRNTYPDHDIPKVFEQSVSNYPTRSSRSSSSQRYSSGATRPSSSYYSQTARKSTQPREERLIFTGSSSSIECTSTRTGQTSSGSEVATNISAVPVNIIRIKSRNTGPSKVTQFAIIHHAKQQHQARQVKPPQTQPVKLSQAESVKPPQTQLSKSSAKSVRPPQTQSSKSSPKSVRPPETQHVKSSSVKPPQTQSVQSSPAESVRPPQTRSFKSSSVKPPQTQPGQSSPAQSVKPPQTQSFKSSSVKPPQTQPGQSSPAESVKPPQTQSFKSSSVKPPQTQSFKSSSVKPPQTQPGQSSPAAESVKPPQTQSFKSSSVKPPQTQPGQSSPAESVKPPQTQSFKSSSVKPPQTQPGQSSPAESVRPPQTPLKIYLRNFTCQLKTTSKDKTFKPIKGDIIYQNQWTACSAVIIDQFGKQLSNSTHTIGLSSNSHVEFWDYKAKAGRLHFNMKCSETGNISISIKIDQFKFIKEFYVTCSPCSSSLCEIVVTKMDSLEDECVYRLAIVDVFGEPILADSPEIYVLETASPCENKIVQKLMYSKNGKKYFDIIVRGERPWSKDLVLLLNGKQIPPVTKFEVSHKESEEIASFLEKHKNVLLERDQVPVDDIVDCLGSRMFISFLTGDDDGEFVPYNENNCQIQRLPDQNGYQLVCQNAKKYDILGADSAHVNNIKRVLQLKDRVEINESADQTNVIIDFRNVQSHRHPIGKEVVQHLLRGLYYRRKAAEVAKVRMKWKKRFTSLDRVLRLSLRNSPSLRLCKGFKDFFGGLMNKYNRDACDELFMFFNFQRDKSEVDLHGLLVADEERLELLRLEMLRGSLSNEEIEALFGQCKMKSFKGRKKQALKKKLLKGEMPDDKIEDFIELCRDDIHDEFRLDAFERELLQRQRHSKHVDGIIKQWRSESDEAIRKLEKTLENFDLEEAIKRNTPWLEIIVGAGRHSRRKNEQNIRPKVEKLLKERNLQFAAVNKGSLVVTFQTYSGPEPCFGEYYCVNCDRCWKSSKSYVMKYQKCSRCQVNCWPVKQREKEKVENYQRDGARWEKRQRGPHQTSLCQKCHELGYPCIERR</sequence>
<evidence type="ECO:0000313" key="3">
    <source>
        <dbReference type="Proteomes" id="UP001152795"/>
    </source>
</evidence>
<keyword evidence="3" id="KW-1185">Reference proteome</keyword>
<dbReference type="InterPro" id="IPR002625">
    <property type="entry name" value="Smr_dom"/>
</dbReference>
<dbReference type="AlphaFoldDB" id="A0A7D9J1B6"/>
<feature type="region of interest" description="Disordered" evidence="1">
    <location>
        <begin position="138"/>
        <end position="386"/>
    </location>
</feature>
<dbReference type="EMBL" id="CACRXK020010097">
    <property type="protein sequence ID" value="CAB4018636.1"/>
    <property type="molecule type" value="Genomic_DNA"/>
</dbReference>
<feature type="compositionally biased region" description="Low complexity" evidence="1">
    <location>
        <begin position="93"/>
        <end position="104"/>
    </location>
</feature>
<accession>A0A7D9J1B6</accession>
<dbReference type="Proteomes" id="UP001152795">
    <property type="component" value="Unassembled WGS sequence"/>
</dbReference>
<dbReference type="Gene3D" id="3.30.1370.110">
    <property type="match status" value="1"/>
</dbReference>
<organism evidence="2 3">
    <name type="scientific">Paramuricea clavata</name>
    <name type="common">Red gorgonian</name>
    <name type="synonym">Violescent sea-whip</name>
    <dbReference type="NCBI Taxonomy" id="317549"/>
    <lineage>
        <taxon>Eukaryota</taxon>
        <taxon>Metazoa</taxon>
        <taxon>Cnidaria</taxon>
        <taxon>Anthozoa</taxon>
        <taxon>Octocorallia</taxon>
        <taxon>Malacalcyonacea</taxon>
        <taxon>Plexauridae</taxon>
        <taxon>Paramuricea</taxon>
    </lineage>
</organism>
<evidence type="ECO:0000256" key="1">
    <source>
        <dbReference type="SAM" id="MobiDB-lite"/>
    </source>
</evidence>
<feature type="compositionally biased region" description="Polar residues" evidence="1">
    <location>
        <begin position="144"/>
        <end position="177"/>
    </location>
</feature>
<feature type="region of interest" description="Disordered" evidence="1">
    <location>
        <begin position="36"/>
        <end position="105"/>
    </location>
</feature>
<protein>
    <submittedName>
        <fullName evidence="2">Uncharacterized protein</fullName>
    </submittedName>
</protein>
<dbReference type="PANTHER" id="PTHR47417">
    <property type="entry name" value="SMR DOMAIN-CONTAINING PROTEIN YPL199C"/>
    <property type="match status" value="1"/>
</dbReference>
<dbReference type="PROSITE" id="PS50828">
    <property type="entry name" value="SMR"/>
    <property type="match status" value="1"/>
</dbReference>
<feature type="compositionally biased region" description="Low complexity" evidence="1">
    <location>
        <begin position="180"/>
        <end position="197"/>
    </location>
</feature>
<feature type="compositionally biased region" description="Polar residues" evidence="1">
    <location>
        <begin position="202"/>
        <end position="379"/>
    </location>
</feature>
<dbReference type="SUPFAM" id="SSF160443">
    <property type="entry name" value="SMR domain-like"/>
    <property type="match status" value="1"/>
</dbReference>
<evidence type="ECO:0000313" key="2">
    <source>
        <dbReference type="EMBL" id="CAB4018636.1"/>
    </source>
</evidence>
<feature type="compositionally biased region" description="Low complexity" evidence="1">
    <location>
        <begin position="44"/>
        <end position="56"/>
    </location>
</feature>